<dbReference type="Proteomes" id="UP001454036">
    <property type="component" value="Unassembled WGS sequence"/>
</dbReference>
<feature type="region of interest" description="Disordered" evidence="1">
    <location>
        <begin position="1"/>
        <end position="80"/>
    </location>
</feature>
<gene>
    <name evidence="2" type="ORF">LIER_40392</name>
</gene>
<evidence type="ECO:0000313" key="2">
    <source>
        <dbReference type="EMBL" id="GAA0167525.1"/>
    </source>
</evidence>
<name>A0AAV3QXB9_LITER</name>
<dbReference type="AlphaFoldDB" id="A0AAV3QXB9"/>
<reference evidence="2 3" key="1">
    <citation type="submission" date="2024-01" db="EMBL/GenBank/DDBJ databases">
        <title>The complete chloroplast genome sequence of Lithospermum erythrorhizon: insights into the phylogenetic relationship among Boraginaceae species and the maternal lineages of purple gromwells.</title>
        <authorList>
            <person name="Okada T."/>
            <person name="Watanabe K."/>
        </authorList>
    </citation>
    <scope>NUCLEOTIDE SEQUENCE [LARGE SCALE GENOMIC DNA]</scope>
</reference>
<protein>
    <submittedName>
        <fullName evidence="2">Uncharacterized protein</fullName>
    </submittedName>
</protein>
<proteinExistence type="predicted"/>
<accession>A0AAV3QXB9</accession>
<evidence type="ECO:0000313" key="3">
    <source>
        <dbReference type="Proteomes" id="UP001454036"/>
    </source>
</evidence>
<comment type="caution">
    <text evidence="2">The sequence shown here is derived from an EMBL/GenBank/DDBJ whole genome shotgun (WGS) entry which is preliminary data.</text>
</comment>
<sequence length="80" mass="8892">MVDKAVDCSWKKQVSDQEARTPKKGPSGTKTHGTEELLEVDLHGSRIEKSEPRLVVSEGTEKSAFRDTKYSDGNQASREN</sequence>
<feature type="compositionally biased region" description="Polar residues" evidence="1">
    <location>
        <begin position="71"/>
        <end position="80"/>
    </location>
</feature>
<evidence type="ECO:0000256" key="1">
    <source>
        <dbReference type="SAM" id="MobiDB-lite"/>
    </source>
</evidence>
<feature type="compositionally biased region" description="Basic and acidic residues" evidence="1">
    <location>
        <begin position="59"/>
        <end position="70"/>
    </location>
</feature>
<dbReference type="EMBL" id="BAABME010023201">
    <property type="protein sequence ID" value="GAA0167525.1"/>
    <property type="molecule type" value="Genomic_DNA"/>
</dbReference>
<feature type="compositionally biased region" description="Basic and acidic residues" evidence="1">
    <location>
        <begin position="32"/>
        <end position="52"/>
    </location>
</feature>
<keyword evidence="3" id="KW-1185">Reference proteome</keyword>
<feature type="compositionally biased region" description="Basic and acidic residues" evidence="1">
    <location>
        <begin position="1"/>
        <end position="21"/>
    </location>
</feature>
<organism evidence="2 3">
    <name type="scientific">Lithospermum erythrorhizon</name>
    <name type="common">Purple gromwell</name>
    <name type="synonym">Lithospermum officinale var. erythrorhizon</name>
    <dbReference type="NCBI Taxonomy" id="34254"/>
    <lineage>
        <taxon>Eukaryota</taxon>
        <taxon>Viridiplantae</taxon>
        <taxon>Streptophyta</taxon>
        <taxon>Embryophyta</taxon>
        <taxon>Tracheophyta</taxon>
        <taxon>Spermatophyta</taxon>
        <taxon>Magnoliopsida</taxon>
        <taxon>eudicotyledons</taxon>
        <taxon>Gunneridae</taxon>
        <taxon>Pentapetalae</taxon>
        <taxon>asterids</taxon>
        <taxon>lamiids</taxon>
        <taxon>Boraginales</taxon>
        <taxon>Boraginaceae</taxon>
        <taxon>Boraginoideae</taxon>
        <taxon>Lithospermeae</taxon>
        <taxon>Lithospermum</taxon>
    </lineage>
</organism>